<feature type="signal peptide" evidence="2">
    <location>
        <begin position="1"/>
        <end position="29"/>
    </location>
</feature>
<dbReference type="GO" id="GO:0005730">
    <property type="term" value="C:nucleolus"/>
    <property type="evidence" value="ECO:0007669"/>
    <property type="project" value="InterPro"/>
</dbReference>
<organism evidence="3 4">
    <name type="scientific">Tilletia horrida</name>
    <dbReference type="NCBI Taxonomy" id="155126"/>
    <lineage>
        <taxon>Eukaryota</taxon>
        <taxon>Fungi</taxon>
        <taxon>Dikarya</taxon>
        <taxon>Basidiomycota</taxon>
        <taxon>Ustilaginomycotina</taxon>
        <taxon>Exobasidiomycetes</taxon>
        <taxon>Tilletiales</taxon>
        <taxon>Tilletiaceae</taxon>
        <taxon>Tilletia</taxon>
    </lineage>
</organism>
<protein>
    <submittedName>
        <fullName evidence="3">Uncharacterized protein</fullName>
    </submittedName>
</protein>
<feature type="compositionally biased region" description="Low complexity" evidence="1">
    <location>
        <begin position="873"/>
        <end position="884"/>
    </location>
</feature>
<sequence>MVYFTPAKAVNALTVSLAVAAFATDAVQARPAFAGADAPSVQIQPQARMQKVVLRSNPPPPLPEGVSVASDQSSRRSFAEQGNYKRSKSKAAAAANRRVFRRSEAGSKRAPSNQVHEHIHIHEYGKGRGRGYGHYRHDRVYPVVLDDRVRHHSVHWAEHHGLLPYTGKGPTIVQIGKKGVTVVNRVINGVPGVSKIISSFPPAKAPAAKSKAAPKAAAPKAAAPKPAAKKPAGKGKRRHDDRYDEEYYRFADGHVHEHEHAHFEGDDHAHIHAHEHNHKRGHFEEEEHFHGHEHEHEHDHEHDREHEHIHAHEHNEKRDQVARITVGNDGQFYRSPEANLLELHLRDVETSGSIDETGTEVAVDTDSAPDSVLTKRRHNSKYYIYDDDTYWRYPDYLYGTKGGNAHVHAHIHSHGGDYGYGRGGRHGRNRGYRHGSGSGSAHVHEHIHVHKRGGPVPPTPADAVTAKVGDLKAGTPLGNVGASDVTGKLPLGTSSGSGPAPAPPKPKKPTLPHPSHKGQKHNLNTKGRPVPAPASAPVAPHKAADGGPTAGAFVDADHLTHTLAERGLLGGLLKPLLAPLNALPGFITISDLLFGDDNVLKKVAALVLHAEPARGGVSAGPGNVLAAAPPYKYSLMSSTDERTQVYLVPAEAPNSKNAAAARQSFAAVMNGTTAAAAAGASADNSNNTFGLAANDTVVVKIVVPLMNATTGLPATWCATFAKQPPSPLELQPCTGAPLASAADGKNGSAAASLAVVPEIAGKSQRFQYTPATGVLSPLYEKEFVGTLKQVMAVKPSNNDGTTSSASAQADFGGADDEGDDADEVDFFGAPMNGSSDDASSSDDGLFSRQLAVDTAGSGAGEDVGDGDALSQPASAGAVSSSMVADDADSDLNDPASAGVGGFPDSDDLSSSSSSAGAAAEDGSLPSPMSAKAQTQAPGTVGVQLKFVPAGSWAQQMNAAVSDASSTSTSASSTDSSAATATSTATDSSSATPAATTTDAPTSTSTSTTDSASVTATAAPESTSSSTDVAAPSSTEDVGAAPSATATDAPAPSRRR</sequence>
<dbReference type="InterPro" id="IPR039191">
    <property type="entry name" value="Nopp140-like"/>
</dbReference>
<name>A0AAN6GAZ5_9BASI</name>
<feature type="compositionally biased region" description="Low complexity" evidence="1">
    <location>
        <begin position="486"/>
        <end position="499"/>
    </location>
</feature>
<feature type="region of interest" description="Disordered" evidence="1">
    <location>
        <begin position="208"/>
        <end position="241"/>
    </location>
</feature>
<evidence type="ECO:0000313" key="3">
    <source>
        <dbReference type="EMBL" id="KAK0530641.1"/>
    </source>
</evidence>
<feature type="chain" id="PRO_5042836719" evidence="2">
    <location>
        <begin position="30"/>
        <end position="1055"/>
    </location>
</feature>
<dbReference type="EMBL" id="JAPDMQ010000209">
    <property type="protein sequence ID" value="KAK0530641.1"/>
    <property type="molecule type" value="Genomic_DNA"/>
</dbReference>
<keyword evidence="2" id="KW-0732">Signal</keyword>
<feature type="region of interest" description="Disordered" evidence="1">
    <location>
        <begin position="795"/>
        <end position="937"/>
    </location>
</feature>
<feature type="region of interest" description="Disordered" evidence="1">
    <location>
        <begin position="54"/>
        <end position="115"/>
    </location>
</feature>
<evidence type="ECO:0000256" key="2">
    <source>
        <dbReference type="SAM" id="SignalP"/>
    </source>
</evidence>
<accession>A0AAN6GAZ5</accession>
<feature type="compositionally biased region" description="Low complexity" evidence="1">
    <location>
        <begin position="826"/>
        <end position="843"/>
    </location>
</feature>
<keyword evidence="4" id="KW-1185">Reference proteome</keyword>
<feature type="compositionally biased region" description="Low complexity" evidence="1">
    <location>
        <begin position="958"/>
        <end position="1026"/>
    </location>
</feature>
<dbReference type="PANTHER" id="PTHR23216:SF1">
    <property type="entry name" value="NUCLEOLAR AND COILED-BODY PHOSPHOPROTEIN 1"/>
    <property type="match status" value="1"/>
</dbReference>
<feature type="compositionally biased region" description="Low complexity" evidence="1">
    <location>
        <begin position="908"/>
        <end position="924"/>
    </location>
</feature>
<feature type="compositionally biased region" description="Low complexity" evidence="1">
    <location>
        <begin position="1039"/>
        <end position="1055"/>
    </location>
</feature>
<evidence type="ECO:0000256" key="1">
    <source>
        <dbReference type="SAM" id="MobiDB-lite"/>
    </source>
</evidence>
<dbReference type="PANTHER" id="PTHR23216">
    <property type="entry name" value="NUCLEOLAR AND COILED-BODY PHOSPHOPROTEIN 1"/>
    <property type="match status" value="1"/>
</dbReference>
<dbReference type="AlphaFoldDB" id="A0AAN6GAZ5"/>
<feature type="compositionally biased region" description="Acidic residues" evidence="1">
    <location>
        <begin position="813"/>
        <end position="825"/>
    </location>
</feature>
<feature type="region of interest" description="Disordered" evidence="1">
    <location>
        <begin position="425"/>
        <end position="549"/>
    </location>
</feature>
<feature type="compositionally biased region" description="Basic residues" evidence="1">
    <location>
        <begin position="227"/>
        <end position="237"/>
    </location>
</feature>
<feature type="compositionally biased region" description="Basic residues" evidence="1">
    <location>
        <begin position="505"/>
        <end position="520"/>
    </location>
</feature>
<feature type="compositionally biased region" description="Low complexity" evidence="1">
    <location>
        <begin position="208"/>
        <end position="226"/>
    </location>
</feature>
<proteinExistence type="predicted"/>
<dbReference type="Proteomes" id="UP001176521">
    <property type="component" value="Unassembled WGS sequence"/>
</dbReference>
<reference evidence="3" key="1">
    <citation type="journal article" date="2023" name="PhytoFront">
        <title>Draft Genome Resources of Seven Strains of Tilletia horrida, Causal Agent of Kernel Smut of Rice.</title>
        <authorList>
            <person name="Khanal S."/>
            <person name="Antony Babu S."/>
            <person name="Zhou X.G."/>
        </authorList>
    </citation>
    <scope>NUCLEOTIDE SEQUENCE</scope>
    <source>
        <strain evidence="3">TX3</strain>
    </source>
</reference>
<feature type="compositionally biased region" description="Polar residues" evidence="1">
    <location>
        <begin position="795"/>
        <end position="807"/>
    </location>
</feature>
<feature type="region of interest" description="Disordered" evidence="1">
    <location>
        <begin position="956"/>
        <end position="1055"/>
    </location>
</feature>
<evidence type="ECO:0000313" key="4">
    <source>
        <dbReference type="Proteomes" id="UP001176521"/>
    </source>
</evidence>
<gene>
    <name evidence="3" type="ORF">OC842_003864</name>
</gene>
<comment type="caution">
    <text evidence="3">The sequence shown here is derived from an EMBL/GenBank/DDBJ whole genome shotgun (WGS) entry which is preliminary data.</text>
</comment>